<dbReference type="CDD" id="cd20546">
    <property type="entry name" value="CYCLIN_SpCG1C_ScCTK2-like_rpt2"/>
    <property type="match status" value="1"/>
</dbReference>
<keyword evidence="3" id="KW-0812">Transmembrane</keyword>
<dbReference type="GO" id="GO:0016538">
    <property type="term" value="F:cyclin-dependent protein serine/threonine kinase regulator activity"/>
    <property type="evidence" value="ECO:0007669"/>
    <property type="project" value="InterPro"/>
</dbReference>
<evidence type="ECO:0000256" key="1">
    <source>
        <dbReference type="RuleBase" id="RU000383"/>
    </source>
</evidence>
<geneLocation type="mitochondrion" evidence="5"/>
<dbReference type="EMBL" id="OVEO01000018">
    <property type="protein sequence ID" value="SPR01668.1"/>
    <property type="molecule type" value="Genomic_DNA"/>
</dbReference>
<evidence type="ECO:0000313" key="5">
    <source>
        <dbReference type="EMBL" id="SPR01668.1"/>
    </source>
</evidence>
<dbReference type="Proteomes" id="UP000290189">
    <property type="component" value="Unassembled WGS sequence"/>
</dbReference>
<keyword evidence="5" id="KW-0496">Mitochondrion</keyword>
<dbReference type="SUPFAM" id="SSF47954">
    <property type="entry name" value="Cyclin-like"/>
    <property type="match status" value="2"/>
</dbReference>
<organism evidence="5 6">
    <name type="scientific">Plasmodiophora brassicae</name>
    <name type="common">Clubroot disease agent</name>
    <dbReference type="NCBI Taxonomy" id="37360"/>
    <lineage>
        <taxon>Eukaryota</taxon>
        <taxon>Sar</taxon>
        <taxon>Rhizaria</taxon>
        <taxon>Endomyxa</taxon>
        <taxon>Phytomyxea</taxon>
        <taxon>Plasmodiophorida</taxon>
        <taxon>Plasmodiophoridae</taxon>
        <taxon>Plasmodiophora</taxon>
    </lineage>
</organism>
<comment type="similarity">
    <text evidence="1">Belongs to the cyclin family.</text>
</comment>
<dbReference type="InterPro" id="IPR006671">
    <property type="entry name" value="Cyclin_N"/>
</dbReference>
<dbReference type="InterPro" id="IPR043198">
    <property type="entry name" value="Cyclin/Ssn8"/>
</dbReference>
<proteinExistence type="inferred from homology"/>
<dbReference type="InterPro" id="IPR013763">
    <property type="entry name" value="Cyclin-like_dom"/>
</dbReference>
<gene>
    <name evidence="5" type="ORF">PLBR_LOCUS8883</name>
</gene>
<accession>A0A3P3YN88</accession>
<evidence type="ECO:0000259" key="4">
    <source>
        <dbReference type="SMART" id="SM00385"/>
    </source>
</evidence>
<protein>
    <recommendedName>
        <fullName evidence="4">Cyclin-like domain-containing protein</fullName>
    </recommendedName>
</protein>
<evidence type="ECO:0000313" key="6">
    <source>
        <dbReference type="Proteomes" id="UP000290189"/>
    </source>
</evidence>
<evidence type="ECO:0000256" key="3">
    <source>
        <dbReference type="SAM" id="Phobius"/>
    </source>
</evidence>
<feature type="region of interest" description="Disordered" evidence="2">
    <location>
        <begin position="309"/>
        <end position="328"/>
    </location>
</feature>
<keyword evidence="3" id="KW-0472">Membrane</keyword>
<dbReference type="GO" id="GO:0006357">
    <property type="term" value="P:regulation of transcription by RNA polymerase II"/>
    <property type="evidence" value="ECO:0007669"/>
    <property type="project" value="InterPro"/>
</dbReference>
<keyword evidence="1" id="KW-0195">Cyclin</keyword>
<dbReference type="SMART" id="SM00385">
    <property type="entry name" value="CYCLIN"/>
    <property type="match status" value="1"/>
</dbReference>
<dbReference type="InterPro" id="IPR036915">
    <property type="entry name" value="Cyclin-like_sf"/>
</dbReference>
<evidence type="ECO:0000256" key="2">
    <source>
        <dbReference type="SAM" id="MobiDB-lite"/>
    </source>
</evidence>
<dbReference type="Gene3D" id="1.10.472.10">
    <property type="entry name" value="Cyclin-like"/>
    <property type="match status" value="2"/>
</dbReference>
<dbReference type="PANTHER" id="PTHR10026">
    <property type="entry name" value="CYCLIN"/>
    <property type="match status" value="1"/>
</dbReference>
<reference evidence="5 6" key="1">
    <citation type="submission" date="2018-03" db="EMBL/GenBank/DDBJ databases">
        <authorList>
            <person name="Fogelqvist J."/>
        </authorList>
    </citation>
    <scope>NUCLEOTIDE SEQUENCE [LARGE SCALE GENOMIC DNA]</scope>
</reference>
<dbReference type="AlphaFoldDB" id="A0A3P3YN88"/>
<name>A0A3P3YN88_PLABS</name>
<dbReference type="Pfam" id="PF00134">
    <property type="entry name" value="Cyclin_N"/>
    <property type="match status" value="1"/>
</dbReference>
<sequence length="950" mass="108653">MCTRDMGLTPAPIPRSDGRLRLISMDELDCSPSRADGISAQEETRLRSSACAFIARAGKDLQFKQLAIATACVYLHTFYMRFSFKAYDRYEMAPVCLFLAGKVEEQRRKVKDIAEICHMIRHKKRLSTDVQALKATCDAILDKELLLLSVIEFHFHPAHPYQYCMTVLKKMFQGGAASSGTDSVSPKSGTQTPRLDLSKAVQKEIAQCAWFMINDSLKTTLCLVYRPESIALSCIDAAIRIMNLDREEPIELAPDWFTTLVDTMDVRQCRHIWSVLLQVIELESHVHQEDSRILWDKFRRVVAAASDDRSTRNGCADSHADESIPVPPDAAVTIADDSEKEPGEIQQERNNTCTYRRANEDLSDYARAAQAGHDHDVPREVPHRRRTRLARRRLWFEFRRKLLTQGLFLIAQASITLFVILVIWCSWAYLFQMSPTFPDPIDTNTWTEAQVTQSLAAYSELASTIASTLLFYADENVIAEGFNNLMTEIGDDVPVPGLESLVLPKFYNLNLKPVSITQEQVQGLSPVVLDLKRYNADRRTFTFQAELNVTFASVDLKVLRQTYHVDGLYGKVHITLAFPSPDEDFFDFYLLLDSLDLFVTKGRDFFFIRQSVNLVLATIRPKIWPILYPSGVEWNLRVVEQYIRAKWIMKRDQFGYIAQTMGDGRTSDEIYRDERRLLRTEKRNSLTNTPPKYQRTLSGTSGRLAVPAMLQGMRSDYKMESLGRWVAMVRHAAFTFALNRKLQQAFGDAFMSIFTRGLPGIRCKFQQFTLGIDSADDLPGVVMMPDQHPAPYMYLTATDLHLPKFHIKFSVKGLWGLYKLGISIRNVRMHSEITVHALHPLLVHKSYLTFFFTQDPIIDIDCDLVPGQTHFLGISLPNSIEKPIFRFLSDYTLKSLLLNWIQNLLRNVRAPRKVHIPWVDDPTEFVFSSSTAQNVFNGFKYLFKLSLGQR</sequence>
<dbReference type="Pfam" id="PF21797">
    <property type="entry name" value="CycT2-like_C"/>
    <property type="match status" value="1"/>
</dbReference>
<feature type="domain" description="Cyclin-like" evidence="4">
    <location>
        <begin position="52"/>
        <end position="149"/>
    </location>
</feature>
<feature type="transmembrane region" description="Helical" evidence="3">
    <location>
        <begin position="402"/>
        <end position="430"/>
    </location>
</feature>
<keyword evidence="3" id="KW-1133">Transmembrane helix</keyword>